<dbReference type="AlphaFoldDB" id="A0A8C2IQ70"/>
<evidence type="ECO:0000313" key="6">
    <source>
        <dbReference type="Ensembl" id="ENSCCRP00020083535.1"/>
    </source>
</evidence>
<dbReference type="InterPro" id="IPR045820">
    <property type="entry name" value="CLEC16A/TT9_C"/>
</dbReference>
<dbReference type="GO" id="GO:0006914">
    <property type="term" value="P:autophagy"/>
    <property type="evidence" value="ECO:0007669"/>
    <property type="project" value="UniProtKB-KW"/>
</dbReference>
<evidence type="ECO:0000313" key="7">
    <source>
        <dbReference type="Proteomes" id="UP000694701"/>
    </source>
</evidence>
<dbReference type="GO" id="GO:0007034">
    <property type="term" value="P:vacuolar transport"/>
    <property type="evidence" value="ECO:0007669"/>
    <property type="project" value="TreeGrafter"/>
</dbReference>
<dbReference type="Ensembl" id="ENSCCRT00020091417.1">
    <property type="protein sequence ID" value="ENSCCRP00020083535.1"/>
    <property type="gene ID" value="ENSCCRG00020038536.1"/>
</dbReference>
<feature type="compositionally biased region" description="Basic and acidic residues" evidence="3">
    <location>
        <begin position="341"/>
        <end position="361"/>
    </location>
</feature>
<evidence type="ECO:0000259" key="4">
    <source>
        <dbReference type="Pfam" id="PF09758"/>
    </source>
</evidence>
<feature type="domain" description="CLEC16A/TT9 C-terminal" evidence="5">
    <location>
        <begin position="241"/>
        <end position="859"/>
    </location>
</feature>
<feature type="compositionally biased region" description="Polar residues" evidence="3">
    <location>
        <begin position="849"/>
        <end position="858"/>
    </location>
</feature>
<dbReference type="Proteomes" id="UP000694701">
    <property type="component" value="Unplaced"/>
</dbReference>
<dbReference type="Pfam" id="PF09758">
    <property type="entry name" value="FPL"/>
    <property type="match status" value="1"/>
</dbReference>
<feature type="region of interest" description="Disordered" evidence="3">
    <location>
        <begin position="341"/>
        <end position="397"/>
    </location>
</feature>
<dbReference type="InterPro" id="IPR039272">
    <property type="entry name" value="CLEC16A/TT9"/>
</dbReference>
<dbReference type="InterPro" id="IPR019155">
    <property type="entry name" value="CLEC16A/TT9_N"/>
</dbReference>
<sequence length="941" mass="106224">MFGRSRSWVGGQGKSKNIHSLDHLKYMYHVLTKNTTVTDHNRNLLVETIRSITEILIWGDQNDSSVFDFFLEKNMFAFFLNILRQKSGRYVCVQLLQTLNILFENISHETSLYYLLSNNHVNSIIVHKFDFSDEEIMAYYISFLKTLSLKLNNHTVHFFYNEHTNDFALYTEAIKFFNHPESMVRIAVRTITLNVYKVDNQHMLHYIRDKTAVPYFSNLVWFIGSHVIELDKCVQTDEEHKNRGKLSDLVAEHLDHLHYLNDILIINCEFLSDVLTDHLLNRLFLPLYVYSLVNRKINPQVSLYLLSQVFLIIHYQPLVHSLADVILNGDLSKDAGLIPRRSHEPFIRPPESLERSLEMSRHRGRKRTQKRPNYKNVGEEEEEERGSEEGPDEEKEKAKEIEMVVMEKCRISEGSTLTEQNITDEEKSAAAARSEGQKSRPFLDMLYNALDCDTEDYQALFVLCLLYAVSHSKGINPELLERIQLPVPNQERSSYSQVLVERVIRIISQAAQPDGKVRLATLELSCLLLKQSVLSGSQCIIKDIHLACLEVRGEEIFLDMFEDEYRSMMNKPLNVEYLMMDASILLPPTGTPLTGIDFVKRLPCGDVERTRRAIRVFFMLRSLSLQLQGEPETQLPLTRPEDLIKTDDVLDLNNSDLIACMVVSKDGVQAQRFLAVDVYQMSLVEPDSKRLGWGVVKFAGLLQDMQVSGVEDDSRALNIIIHKPTSNPHAKPVPILQANFIFADHIRCIIAKQRLAKGRIQARRMKMQRIAALLDLPVQPCTEVLGFSQPSVTSSLPFRFYDQSRRGPAFASVDKVPGFAVARVTQHNPTSASSTSPPSSGPTGPADSVTASSASTHTITQKLTGPALSVSGLALAPSLTPAPQPTISLLSDNNAETLSVDSLTLLPPADPPRLRSFSTQSSIQDDASADGEETAVARPGY</sequence>
<dbReference type="GO" id="GO:0005770">
    <property type="term" value="C:late endosome"/>
    <property type="evidence" value="ECO:0007669"/>
    <property type="project" value="TreeGrafter"/>
</dbReference>
<dbReference type="PANTHER" id="PTHR21481:SF0">
    <property type="entry name" value="PROTEIN CLEC16A"/>
    <property type="match status" value="1"/>
</dbReference>
<dbReference type="PANTHER" id="PTHR21481">
    <property type="entry name" value="PROTEIN CLEC16A"/>
    <property type="match status" value="1"/>
</dbReference>
<evidence type="ECO:0000256" key="3">
    <source>
        <dbReference type="SAM" id="MobiDB-lite"/>
    </source>
</evidence>
<feature type="domain" description="FPL" evidence="4">
    <location>
        <begin position="49"/>
        <end position="196"/>
    </location>
</feature>
<protein>
    <submittedName>
        <fullName evidence="6">C-type lectin domain containing 16A</fullName>
    </submittedName>
</protein>
<feature type="region of interest" description="Disordered" evidence="3">
    <location>
        <begin position="826"/>
        <end position="858"/>
    </location>
</feature>
<feature type="compositionally biased region" description="Low complexity" evidence="3">
    <location>
        <begin position="829"/>
        <end position="846"/>
    </location>
</feature>
<evidence type="ECO:0000256" key="2">
    <source>
        <dbReference type="ARBA" id="ARBA00023006"/>
    </source>
</evidence>
<feature type="compositionally biased region" description="Polar residues" evidence="3">
    <location>
        <begin position="916"/>
        <end position="925"/>
    </location>
</feature>
<dbReference type="Pfam" id="PF19439">
    <property type="entry name" value="CLEC16A_C"/>
    <property type="match status" value="2"/>
</dbReference>
<evidence type="ECO:0000259" key="5">
    <source>
        <dbReference type="Pfam" id="PF19439"/>
    </source>
</evidence>
<name>A0A8C2IQ70_CYPCA</name>
<dbReference type="GO" id="GO:1901096">
    <property type="term" value="P:regulation of autophagosome maturation"/>
    <property type="evidence" value="ECO:0007669"/>
    <property type="project" value="TreeGrafter"/>
</dbReference>
<feature type="compositionally biased region" description="Acidic residues" evidence="3">
    <location>
        <begin position="379"/>
        <end position="393"/>
    </location>
</feature>
<feature type="domain" description="CLEC16A/TT9 C-terminal" evidence="5">
    <location>
        <begin position="872"/>
        <end position="917"/>
    </location>
</feature>
<accession>A0A8C2IQ70</accession>
<dbReference type="GO" id="GO:0005794">
    <property type="term" value="C:Golgi apparatus"/>
    <property type="evidence" value="ECO:0007669"/>
    <property type="project" value="TreeGrafter"/>
</dbReference>
<feature type="compositionally biased region" description="Basic residues" evidence="3">
    <location>
        <begin position="362"/>
        <end position="373"/>
    </location>
</feature>
<dbReference type="GO" id="GO:0016197">
    <property type="term" value="P:endosomal transport"/>
    <property type="evidence" value="ECO:0007669"/>
    <property type="project" value="TreeGrafter"/>
</dbReference>
<reference evidence="6" key="1">
    <citation type="submission" date="2025-08" db="UniProtKB">
        <authorList>
            <consortium name="Ensembl"/>
        </authorList>
    </citation>
    <scope>IDENTIFICATION</scope>
</reference>
<evidence type="ECO:0000256" key="1">
    <source>
        <dbReference type="ARBA" id="ARBA00006441"/>
    </source>
</evidence>
<organism evidence="6 7">
    <name type="scientific">Cyprinus carpio</name>
    <name type="common">Common carp</name>
    <dbReference type="NCBI Taxonomy" id="7962"/>
    <lineage>
        <taxon>Eukaryota</taxon>
        <taxon>Metazoa</taxon>
        <taxon>Chordata</taxon>
        <taxon>Craniata</taxon>
        <taxon>Vertebrata</taxon>
        <taxon>Euteleostomi</taxon>
        <taxon>Actinopterygii</taxon>
        <taxon>Neopterygii</taxon>
        <taxon>Teleostei</taxon>
        <taxon>Ostariophysi</taxon>
        <taxon>Cypriniformes</taxon>
        <taxon>Cyprinidae</taxon>
        <taxon>Cyprininae</taxon>
        <taxon>Cyprinus</taxon>
    </lineage>
</organism>
<comment type="similarity">
    <text evidence="1">Belongs to the CLEC16A/gop-1 family.</text>
</comment>
<proteinExistence type="inferred from homology"/>
<keyword evidence="2" id="KW-0072">Autophagy</keyword>
<feature type="region of interest" description="Disordered" evidence="3">
    <location>
        <begin position="903"/>
        <end position="941"/>
    </location>
</feature>